<keyword evidence="5" id="KW-1185">Reference proteome</keyword>
<evidence type="ECO:0000259" key="3">
    <source>
        <dbReference type="Pfam" id="PF05569"/>
    </source>
</evidence>
<dbReference type="Proteomes" id="UP000626242">
    <property type="component" value="Unassembled WGS sequence"/>
</dbReference>
<gene>
    <name evidence="4" type="ORF">H9628_06650</name>
</gene>
<evidence type="ECO:0000313" key="5">
    <source>
        <dbReference type="Proteomes" id="UP000626242"/>
    </source>
</evidence>
<organism evidence="4 5">
    <name type="scientific">Kaistella pullorum</name>
    <dbReference type="NCBI Taxonomy" id="2763074"/>
    <lineage>
        <taxon>Bacteria</taxon>
        <taxon>Pseudomonadati</taxon>
        <taxon>Bacteroidota</taxon>
        <taxon>Flavobacteriia</taxon>
        <taxon>Flavobacteriales</taxon>
        <taxon>Weeksellaceae</taxon>
        <taxon>Chryseobacterium group</taxon>
        <taxon>Kaistella</taxon>
    </lineage>
</organism>
<feature type="transmembrane region" description="Helical" evidence="2">
    <location>
        <begin position="6"/>
        <end position="25"/>
    </location>
</feature>
<dbReference type="CDD" id="cd07341">
    <property type="entry name" value="M56_BlaR1_MecR1_like"/>
    <property type="match status" value="1"/>
</dbReference>
<sequence length="571" mass="66290">MEALLLYFGKVILTSGVMFLYYQLSLKDRTFHHYNRFYLLGTMLISLLLPLLKLSYFTVEVNSDIYLLLNKLTYANENKTLSHDFGYIQICALVAGLVSVGLLLRFLLAVVRIEHFKKRYPKKSFEGISFYQTDIAEAPFSFFRNLFWKESLPISSDLGRQILKHEMVHIEQKHSWDRVFSEILVAVFWFNPFYHLIRREIALIHEYLADKKAVTNSDTKVFAQMLLASRFSGRPLPATSPFLSSNLKKRLTMLKKPQTKYSYARRIAALPLIFALCFFYLVNAKNHEIAATNIQIEEYVTAMTRDTLPPPPAPVPEVPEVPSPKAVLKVDKIENELLLRSKNRERKSEQVQKLSAEMQQTSAQIQKLTEKNLESSAEFKDLEMQLSKLDAKIKEKLNSEDFTATQEQMAARIKELTGKTIKFYDSEDFKNKIRDYEKHAAEIDKKVNSPAFKKQLRQMERRSKDIEKTVNSPEFQKRIQEAERRAKEMQIKLDSPEFQQRLKDATQKAEEAARRSTEANLLRGKEQDVIYYLDGKTISKAEMDKIEPKNIESVHVYKKDGKGEIHITGKK</sequence>
<evidence type="ECO:0000256" key="1">
    <source>
        <dbReference type="SAM" id="Coils"/>
    </source>
</evidence>
<dbReference type="InterPro" id="IPR008756">
    <property type="entry name" value="Peptidase_M56"/>
</dbReference>
<comment type="caution">
    <text evidence="4">The sequence shown here is derived from an EMBL/GenBank/DDBJ whole genome shotgun (WGS) entry which is preliminary data.</text>
</comment>
<feature type="domain" description="Peptidase M56" evidence="3">
    <location>
        <begin position="162"/>
        <end position="254"/>
    </location>
</feature>
<dbReference type="PANTHER" id="PTHR34978">
    <property type="entry name" value="POSSIBLE SENSOR-TRANSDUCER PROTEIN BLAR"/>
    <property type="match status" value="1"/>
</dbReference>
<protein>
    <recommendedName>
        <fullName evidence="3">Peptidase M56 domain-containing protein</fullName>
    </recommendedName>
</protein>
<feature type="coiled-coil region" evidence="1">
    <location>
        <begin position="344"/>
        <end position="399"/>
    </location>
</feature>
<dbReference type="PANTHER" id="PTHR34978:SF3">
    <property type="entry name" value="SLR0241 PROTEIN"/>
    <property type="match status" value="1"/>
</dbReference>
<dbReference type="Pfam" id="PF05569">
    <property type="entry name" value="Peptidase_M56"/>
    <property type="match status" value="1"/>
</dbReference>
<evidence type="ECO:0000256" key="2">
    <source>
        <dbReference type="SAM" id="Phobius"/>
    </source>
</evidence>
<dbReference type="RefSeq" id="WP_251833341.1">
    <property type="nucleotide sequence ID" value="NZ_JACSPS010000002.1"/>
</dbReference>
<proteinExistence type="predicted"/>
<dbReference type="EMBL" id="JACSPS010000002">
    <property type="protein sequence ID" value="MBD8018145.1"/>
    <property type="molecule type" value="Genomic_DNA"/>
</dbReference>
<evidence type="ECO:0000313" key="4">
    <source>
        <dbReference type="EMBL" id="MBD8018145.1"/>
    </source>
</evidence>
<keyword evidence="2" id="KW-0472">Membrane</keyword>
<accession>A0ABR8WM42</accession>
<keyword evidence="2" id="KW-1133">Transmembrane helix</keyword>
<keyword evidence="2" id="KW-0812">Transmembrane</keyword>
<feature type="coiled-coil region" evidence="1">
    <location>
        <begin position="472"/>
        <end position="522"/>
    </location>
</feature>
<dbReference type="InterPro" id="IPR052173">
    <property type="entry name" value="Beta-lactam_resp_regulator"/>
</dbReference>
<feature type="transmembrane region" description="Helical" evidence="2">
    <location>
        <begin position="37"/>
        <end position="59"/>
    </location>
</feature>
<name>A0ABR8WM42_9FLAO</name>
<feature type="transmembrane region" description="Helical" evidence="2">
    <location>
        <begin position="87"/>
        <end position="113"/>
    </location>
</feature>
<keyword evidence="1" id="KW-0175">Coiled coil</keyword>
<reference evidence="4 5" key="1">
    <citation type="submission" date="2020-08" db="EMBL/GenBank/DDBJ databases">
        <title>A Genomic Blueprint of the Chicken Gut Microbiome.</title>
        <authorList>
            <person name="Gilroy R."/>
            <person name="Ravi A."/>
            <person name="Getino M."/>
            <person name="Pursley I."/>
            <person name="Horton D.L."/>
            <person name="Alikhan N.-F."/>
            <person name="Baker D."/>
            <person name="Gharbi K."/>
            <person name="Hall N."/>
            <person name="Watson M."/>
            <person name="Adriaenssens E.M."/>
            <person name="Foster-Nyarko E."/>
            <person name="Jarju S."/>
            <person name="Secka A."/>
            <person name="Antonio M."/>
            <person name="Oren A."/>
            <person name="Chaudhuri R."/>
            <person name="La Ragione R.M."/>
            <person name="Hildebrand F."/>
            <person name="Pallen M.J."/>
        </authorList>
    </citation>
    <scope>NUCLEOTIDE SEQUENCE [LARGE SCALE GENOMIC DNA]</scope>
    <source>
        <strain evidence="4 5">Sa1CVA4</strain>
    </source>
</reference>
<feature type="transmembrane region" description="Helical" evidence="2">
    <location>
        <begin position="263"/>
        <end position="282"/>
    </location>
</feature>